<evidence type="ECO:0000313" key="2">
    <source>
        <dbReference type="EMBL" id="GLS46961.1"/>
    </source>
</evidence>
<dbReference type="EMBL" id="JACIDN010000015">
    <property type="protein sequence ID" value="MBB3905612.1"/>
    <property type="molecule type" value="Genomic_DNA"/>
</dbReference>
<keyword evidence="1" id="KW-0472">Membrane</keyword>
<name>A0A7W6ATB5_9HYPH</name>
<dbReference type="EMBL" id="BSPG01000064">
    <property type="protein sequence ID" value="GLS46961.1"/>
    <property type="molecule type" value="Genomic_DNA"/>
</dbReference>
<keyword evidence="1" id="KW-0812">Transmembrane</keyword>
<protein>
    <submittedName>
        <fullName evidence="3">Uncharacterized protein</fullName>
    </submittedName>
</protein>
<sequence length="71" mass="7659">MPRWLAILCAIPLLLLIVAAALTVDDPWGVALAKLKEGGLWTGLAAFLVMAMVLAWFRKPDAQSRASAKVK</sequence>
<dbReference type="Proteomes" id="UP001156881">
    <property type="component" value="Unassembled WGS sequence"/>
</dbReference>
<keyword evidence="1" id="KW-1133">Transmembrane helix</keyword>
<evidence type="ECO:0000313" key="5">
    <source>
        <dbReference type="Proteomes" id="UP001156881"/>
    </source>
</evidence>
<dbReference type="AlphaFoldDB" id="A0A7W6ATB5"/>
<feature type="transmembrane region" description="Helical" evidence="1">
    <location>
        <begin position="39"/>
        <end position="57"/>
    </location>
</feature>
<reference evidence="2" key="1">
    <citation type="journal article" date="2014" name="Int. J. Syst. Evol. Microbiol.">
        <title>Complete genome of a new Firmicutes species belonging to the dominant human colonic microbiota ('Ruminococcus bicirculans') reveals two chromosomes and a selective capacity to utilize plant glucans.</title>
        <authorList>
            <consortium name="NISC Comparative Sequencing Program"/>
            <person name="Wegmann U."/>
            <person name="Louis P."/>
            <person name="Goesmann A."/>
            <person name="Henrissat B."/>
            <person name="Duncan S.H."/>
            <person name="Flint H.J."/>
        </authorList>
    </citation>
    <scope>NUCLEOTIDE SEQUENCE</scope>
    <source>
        <strain evidence="2">NBRC 107710</strain>
    </source>
</reference>
<evidence type="ECO:0000256" key="1">
    <source>
        <dbReference type="SAM" id="Phobius"/>
    </source>
</evidence>
<accession>A0A7W6ATB5</accession>
<gene>
    <name evidence="2" type="ORF">GCM10007884_49610</name>
    <name evidence="3" type="ORF">GGR33_005153</name>
</gene>
<keyword evidence="5" id="KW-1185">Reference proteome</keyword>
<organism evidence="3 4">
    <name type="scientific">Methylobacterium brachythecii</name>
    <dbReference type="NCBI Taxonomy" id="1176177"/>
    <lineage>
        <taxon>Bacteria</taxon>
        <taxon>Pseudomonadati</taxon>
        <taxon>Pseudomonadota</taxon>
        <taxon>Alphaproteobacteria</taxon>
        <taxon>Hyphomicrobiales</taxon>
        <taxon>Methylobacteriaceae</taxon>
        <taxon>Methylobacterium</taxon>
    </lineage>
</organism>
<comment type="caution">
    <text evidence="3">The sequence shown here is derived from an EMBL/GenBank/DDBJ whole genome shotgun (WGS) entry which is preliminary data.</text>
</comment>
<evidence type="ECO:0000313" key="3">
    <source>
        <dbReference type="EMBL" id="MBB3905612.1"/>
    </source>
</evidence>
<proteinExistence type="predicted"/>
<reference evidence="3 4" key="3">
    <citation type="submission" date="2020-08" db="EMBL/GenBank/DDBJ databases">
        <title>Genomic Encyclopedia of Type Strains, Phase IV (KMG-IV): sequencing the most valuable type-strain genomes for metagenomic binning, comparative biology and taxonomic classification.</title>
        <authorList>
            <person name="Goeker M."/>
        </authorList>
    </citation>
    <scope>NUCLEOTIDE SEQUENCE [LARGE SCALE GENOMIC DNA]</scope>
    <source>
        <strain evidence="3 4">DSM 24105</strain>
    </source>
</reference>
<dbReference type="Proteomes" id="UP000517759">
    <property type="component" value="Unassembled WGS sequence"/>
</dbReference>
<dbReference type="RefSeq" id="WP_183513681.1">
    <property type="nucleotide sequence ID" value="NZ_BSPG01000064.1"/>
</dbReference>
<reference evidence="2" key="4">
    <citation type="submission" date="2023-01" db="EMBL/GenBank/DDBJ databases">
        <title>Draft genome sequence of Methylobacterium brachythecii strain NBRC 107710.</title>
        <authorList>
            <person name="Sun Q."/>
            <person name="Mori K."/>
        </authorList>
    </citation>
    <scope>NUCLEOTIDE SEQUENCE</scope>
    <source>
        <strain evidence="2">NBRC 107710</strain>
    </source>
</reference>
<evidence type="ECO:0000313" key="4">
    <source>
        <dbReference type="Proteomes" id="UP000517759"/>
    </source>
</evidence>
<reference evidence="5" key="2">
    <citation type="journal article" date="2019" name="Int. J. Syst. Evol. Microbiol.">
        <title>The Global Catalogue of Microorganisms (GCM) 10K type strain sequencing project: providing services to taxonomists for standard genome sequencing and annotation.</title>
        <authorList>
            <consortium name="The Broad Institute Genomics Platform"/>
            <consortium name="The Broad Institute Genome Sequencing Center for Infectious Disease"/>
            <person name="Wu L."/>
            <person name="Ma J."/>
        </authorList>
    </citation>
    <scope>NUCLEOTIDE SEQUENCE [LARGE SCALE GENOMIC DNA]</scope>
    <source>
        <strain evidence="5">NBRC 107710</strain>
    </source>
</reference>